<keyword evidence="2" id="KW-1185">Reference proteome</keyword>
<dbReference type="KEGG" id="ssao:94300635"/>
<dbReference type="RefSeq" id="XP_067763175.1">
    <property type="nucleotide sequence ID" value="XM_067910419.1"/>
</dbReference>
<name>A0A9P8RX18_9EUKA</name>
<organism evidence="1 2">
    <name type="scientific">Spironucleus salmonicida</name>
    <dbReference type="NCBI Taxonomy" id="348837"/>
    <lineage>
        <taxon>Eukaryota</taxon>
        <taxon>Metamonada</taxon>
        <taxon>Diplomonadida</taxon>
        <taxon>Hexamitidae</taxon>
        <taxon>Hexamitinae</taxon>
        <taxon>Spironucleus</taxon>
    </lineage>
</organism>
<evidence type="ECO:0000313" key="1">
    <source>
        <dbReference type="EMBL" id="KAH0572402.1"/>
    </source>
</evidence>
<dbReference type="EMBL" id="AUWU02000006">
    <property type="protein sequence ID" value="KAH0572402.1"/>
    <property type="molecule type" value="Genomic_DNA"/>
</dbReference>
<dbReference type="AlphaFoldDB" id="A0A9P8RX18"/>
<gene>
    <name evidence="1" type="ORF">SS50377_26612</name>
</gene>
<dbReference type="Proteomes" id="UP000018208">
    <property type="component" value="Unassembled WGS sequence"/>
</dbReference>
<protein>
    <submittedName>
        <fullName evidence="1">Uncharacterized protein</fullName>
    </submittedName>
</protein>
<evidence type="ECO:0000313" key="2">
    <source>
        <dbReference type="Proteomes" id="UP000018208"/>
    </source>
</evidence>
<accession>A0A9P8RX18</accession>
<reference evidence="1 2" key="1">
    <citation type="journal article" date="2014" name="PLoS Genet.">
        <title>The Genome of Spironucleus salmonicida Highlights a Fish Pathogen Adapted to Fluctuating Environments.</title>
        <authorList>
            <person name="Xu F."/>
            <person name="Jerlstrom-Hultqvist J."/>
            <person name="Einarsson E."/>
            <person name="Astvaldsson A."/>
            <person name="Svard S.G."/>
            <person name="Andersson J.O."/>
        </authorList>
    </citation>
    <scope>NUCLEOTIDE SEQUENCE [LARGE SCALE GENOMIC DNA]</scope>
    <source>
        <strain evidence="1 2">ATCC 50377</strain>
    </source>
</reference>
<dbReference type="GeneID" id="94300635"/>
<proteinExistence type="predicted"/>
<comment type="caution">
    <text evidence="1">The sequence shown here is derived from an EMBL/GenBank/DDBJ whole genome shotgun (WGS) entry which is preliminary data.</text>
</comment>
<sequence>MTVKLVQTLSLMELLNKLDHTTGYLQGLQFKLTKIEKFYDCDIKNMHRIMENQDHISTKLIQKILVKKLKVAASTI</sequence>